<dbReference type="EMBL" id="BQNB010011615">
    <property type="protein sequence ID" value="GJS92911.1"/>
    <property type="molecule type" value="Genomic_DNA"/>
</dbReference>
<dbReference type="PANTHER" id="PTHR11439:SF495">
    <property type="entry name" value="REVERSE TRANSCRIPTASE, RNA-DEPENDENT DNA POLYMERASE-RELATED"/>
    <property type="match status" value="1"/>
</dbReference>
<sequence length="296" mass="33656">MNTINLPSINTSEVKHSNTCSRILKSANIKYFCEQVCNIQICMNLDHLNKFLLIGISDKVMPNLNSTCPQQLAASTYSASVVEEVTFLETASTPMETLKPLLKDAEAKDVDVHLYRSTIGSLVYLITLRPNIMFDVCACTRFQVTPKGSHLHAVKRIFRYLKGQPKFSLWYHKDSPFDLEVYNYSDYADPSLDRKSTTGADDVIQVSVVGLTYYCTLDNGEMDITATINGKVKIVSEASIRRHLNNYEVTCEEEAKRRNTKALTKIFEEYCKLIPYAVSNKEDTAYLRQLNHKNTY</sequence>
<keyword evidence="2" id="KW-1185">Reference proteome</keyword>
<reference evidence="1" key="2">
    <citation type="submission" date="2022-01" db="EMBL/GenBank/DDBJ databases">
        <authorList>
            <person name="Yamashiro T."/>
            <person name="Shiraishi A."/>
            <person name="Satake H."/>
            <person name="Nakayama K."/>
        </authorList>
    </citation>
    <scope>NUCLEOTIDE SEQUENCE</scope>
</reference>
<reference evidence="1" key="1">
    <citation type="journal article" date="2022" name="Int. J. Mol. Sci.">
        <title>Draft Genome of Tanacetum Coccineum: Genomic Comparison of Closely Related Tanacetum-Family Plants.</title>
        <authorList>
            <person name="Yamashiro T."/>
            <person name="Shiraishi A."/>
            <person name="Nakayama K."/>
            <person name="Satake H."/>
        </authorList>
    </citation>
    <scope>NUCLEOTIDE SEQUENCE</scope>
</reference>
<protein>
    <recommendedName>
        <fullName evidence="3">Reverse transcriptase Ty1/copia-type domain-containing protein</fullName>
    </recommendedName>
</protein>
<accession>A0ABQ4ZU74</accession>
<name>A0ABQ4ZU74_9ASTR</name>
<gene>
    <name evidence="1" type="ORF">Tco_0799879</name>
</gene>
<evidence type="ECO:0000313" key="1">
    <source>
        <dbReference type="EMBL" id="GJS92911.1"/>
    </source>
</evidence>
<evidence type="ECO:0000313" key="2">
    <source>
        <dbReference type="Proteomes" id="UP001151760"/>
    </source>
</evidence>
<organism evidence="1 2">
    <name type="scientific">Tanacetum coccineum</name>
    <dbReference type="NCBI Taxonomy" id="301880"/>
    <lineage>
        <taxon>Eukaryota</taxon>
        <taxon>Viridiplantae</taxon>
        <taxon>Streptophyta</taxon>
        <taxon>Embryophyta</taxon>
        <taxon>Tracheophyta</taxon>
        <taxon>Spermatophyta</taxon>
        <taxon>Magnoliopsida</taxon>
        <taxon>eudicotyledons</taxon>
        <taxon>Gunneridae</taxon>
        <taxon>Pentapetalae</taxon>
        <taxon>asterids</taxon>
        <taxon>campanulids</taxon>
        <taxon>Asterales</taxon>
        <taxon>Asteraceae</taxon>
        <taxon>Asteroideae</taxon>
        <taxon>Anthemideae</taxon>
        <taxon>Anthemidinae</taxon>
        <taxon>Tanacetum</taxon>
    </lineage>
</organism>
<proteinExistence type="predicted"/>
<evidence type="ECO:0008006" key="3">
    <source>
        <dbReference type="Google" id="ProtNLM"/>
    </source>
</evidence>
<comment type="caution">
    <text evidence="1">The sequence shown here is derived from an EMBL/GenBank/DDBJ whole genome shotgun (WGS) entry which is preliminary data.</text>
</comment>
<dbReference type="Proteomes" id="UP001151760">
    <property type="component" value="Unassembled WGS sequence"/>
</dbReference>
<dbReference type="PANTHER" id="PTHR11439">
    <property type="entry name" value="GAG-POL-RELATED RETROTRANSPOSON"/>
    <property type="match status" value="1"/>
</dbReference>